<proteinExistence type="predicted"/>
<gene>
    <name evidence="1" type="ORF">K466DRAFT_507108</name>
</gene>
<dbReference type="AlphaFoldDB" id="A0A5C3NNH6"/>
<dbReference type="STRING" id="1314778.A0A5C3NNH6"/>
<dbReference type="InParanoid" id="A0A5C3NNH6"/>
<sequence>LGENKGLPKADQWRRWVNIQVTVLWAVWRDEEDKIRTEAPEVPHNAKMKPTFTRNLLKIYQLFQYASLAERILAAKSISMEEVQHGHRYLRWCCEEMVRLGIHMVPNFHFAMHYPQFFELFGPVYAWWLFAHERFNGELEQVNLNGHADGEMELTLMRNWIAKQCIFGMLVSLPPNATAEERELLERVRIQKGAPRGTLRTQIAAFAQGTSTVITPKRVKKPTNLRKLPHSTLYGLLLEYTRAAFPELDIGNDMSCSPHDAILVADRSAKLLPFICKDGLRFGSAADSRTQADSYACVDFPEGRLPCHILYHFELQIKGKAPFLVSIVQRMTADDDIPVFPWSLRSTDLGIYVAYAQRYREMEVIATARLSATVAIVPIISHRLGPAKPLWVVHSFDRVRTYIEYTDYTAL</sequence>
<reference evidence="1 2" key="1">
    <citation type="journal article" date="2019" name="Nat. Ecol. Evol.">
        <title>Megaphylogeny resolves global patterns of mushroom evolution.</title>
        <authorList>
            <person name="Varga T."/>
            <person name="Krizsan K."/>
            <person name="Foldi C."/>
            <person name="Dima B."/>
            <person name="Sanchez-Garcia M."/>
            <person name="Sanchez-Ramirez S."/>
            <person name="Szollosi G.J."/>
            <person name="Szarkandi J.G."/>
            <person name="Papp V."/>
            <person name="Albert L."/>
            <person name="Andreopoulos W."/>
            <person name="Angelini C."/>
            <person name="Antonin V."/>
            <person name="Barry K.W."/>
            <person name="Bougher N.L."/>
            <person name="Buchanan P."/>
            <person name="Buyck B."/>
            <person name="Bense V."/>
            <person name="Catcheside P."/>
            <person name="Chovatia M."/>
            <person name="Cooper J."/>
            <person name="Damon W."/>
            <person name="Desjardin D."/>
            <person name="Finy P."/>
            <person name="Geml J."/>
            <person name="Haridas S."/>
            <person name="Hughes K."/>
            <person name="Justo A."/>
            <person name="Karasinski D."/>
            <person name="Kautmanova I."/>
            <person name="Kiss B."/>
            <person name="Kocsube S."/>
            <person name="Kotiranta H."/>
            <person name="LaButti K.M."/>
            <person name="Lechner B.E."/>
            <person name="Liimatainen K."/>
            <person name="Lipzen A."/>
            <person name="Lukacs Z."/>
            <person name="Mihaltcheva S."/>
            <person name="Morgado L.N."/>
            <person name="Niskanen T."/>
            <person name="Noordeloos M.E."/>
            <person name="Ohm R.A."/>
            <person name="Ortiz-Santana B."/>
            <person name="Ovrebo C."/>
            <person name="Racz N."/>
            <person name="Riley R."/>
            <person name="Savchenko A."/>
            <person name="Shiryaev A."/>
            <person name="Soop K."/>
            <person name="Spirin V."/>
            <person name="Szebenyi C."/>
            <person name="Tomsovsky M."/>
            <person name="Tulloss R.E."/>
            <person name="Uehling J."/>
            <person name="Grigoriev I.V."/>
            <person name="Vagvolgyi C."/>
            <person name="Papp T."/>
            <person name="Martin F.M."/>
            <person name="Miettinen O."/>
            <person name="Hibbett D.S."/>
            <person name="Nagy L.G."/>
        </authorList>
    </citation>
    <scope>NUCLEOTIDE SEQUENCE [LARGE SCALE GENOMIC DNA]</scope>
    <source>
        <strain evidence="1 2">HHB13444</strain>
    </source>
</reference>
<keyword evidence="2" id="KW-1185">Reference proteome</keyword>
<dbReference type="EMBL" id="ML212458">
    <property type="protein sequence ID" value="TFK78562.1"/>
    <property type="molecule type" value="Genomic_DNA"/>
</dbReference>
<protein>
    <submittedName>
        <fullName evidence="1">Uncharacterized protein</fullName>
    </submittedName>
</protein>
<dbReference type="Proteomes" id="UP000308197">
    <property type="component" value="Unassembled WGS sequence"/>
</dbReference>
<evidence type="ECO:0000313" key="2">
    <source>
        <dbReference type="Proteomes" id="UP000308197"/>
    </source>
</evidence>
<accession>A0A5C3NNH6</accession>
<feature type="non-terminal residue" evidence="1">
    <location>
        <position position="1"/>
    </location>
</feature>
<evidence type="ECO:0000313" key="1">
    <source>
        <dbReference type="EMBL" id="TFK78562.1"/>
    </source>
</evidence>
<organism evidence="1 2">
    <name type="scientific">Polyporus arcularius HHB13444</name>
    <dbReference type="NCBI Taxonomy" id="1314778"/>
    <lineage>
        <taxon>Eukaryota</taxon>
        <taxon>Fungi</taxon>
        <taxon>Dikarya</taxon>
        <taxon>Basidiomycota</taxon>
        <taxon>Agaricomycotina</taxon>
        <taxon>Agaricomycetes</taxon>
        <taxon>Polyporales</taxon>
        <taxon>Polyporaceae</taxon>
        <taxon>Polyporus</taxon>
    </lineage>
</organism>
<name>A0A5C3NNH6_9APHY</name>